<keyword evidence="3" id="KW-1185">Reference proteome</keyword>
<dbReference type="EMBL" id="CP024201">
    <property type="protein sequence ID" value="ATQ41662.1"/>
    <property type="molecule type" value="Genomic_DNA"/>
</dbReference>
<evidence type="ECO:0000256" key="1">
    <source>
        <dbReference type="SAM" id="SignalP"/>
    </source>
</evidence>
<dbReference type="AlphaFoldDB" id="A0A2D2AUG6"/>
<gene>
    <name evidence="2" type="ORF">CSW64_04165</name>
</gene>
<proteinExistence type="predicted"/>
<feature type="chain" id="PRO_5013588372" evidence="1">
    <location>
        <begin position="26"/>
        <end position="313"/>
    </location>
</feature>
<dbReference type="PROSITE" id="PS51257">
    <property type="entry name" value="PROKAR_LIPOPROTEIN"/>
    <property type="match status" value="1"/>
</dbReference>
<dbReference type="KEGG" id="cmb:CSW64_04165"/>
<reference evidence="2 3" key="1">
    <citation type="submission" date="2017-10" db="EMBL/GenBank/DDBJ databases">
        <title>Genome sequence of Caulobacter mirabilis FWC38.</title>
        <authorList>
            <person name="Fiebig A."/>
            <person name="Crosson S."/>
        </authorList>
    </citation>
    <scope>NUCLEOTIDE SEQUENCE [LARGE SCALE GENOMIC DNA]</scope>
    <source>
        <strain evidence="2 3">FWC 38</strain>
    </source>
</reference>
<evidence type="ECO:0000313" key="2">
    <source>
        <dbReference type="EMBL" id="ATQ41662.1"/>
    </source>
</evidence>
<sequence length="313" mass="33316">MRAMKAWRTTLCWTVAILPAPAAWAQGCTWPVQAQITTQAQYAQPAVAVVPGLDRGPLLAGGLRRVPPPPNPALQPRLVSPASRTHILIEQRPADPESVSVKLTSTVDISHIEQDLPGLIHRTSAWQAFQARLSCEKNAHSYEYQLIPQGETTTLRLGFVAERRVCPGIGGGFRAAGARVAIETPIRAVVRGDQIAFEGGEPVVKVSTSPEQDFLLGMIGGGLAFGHVGVELVRDLQEQAKDSIRQAATGPLGDLGSASLPTPAGVPPSIRIKPLSAVLQRSATGALELKIISVAPDQRAGTTCAWIKRRSAR</sequence>
<dbReference type="RefSeq" id="WP_099620919.1">
    <property type="nucleotide sequence ID" value="NZ_CP024201.1"/>
</dbReference>
<protein>
    <submittedName>
        <fullName evidence="2">Uncharacterized protein</fullName>
    </submittedName>
</protein>
<dbReference type="Proteomes" id="UP000228945">
    <property type="component" value="Chromosome"/>
</dbReference>
<keyword evidence="1" id="KW-0732">Signal</keyword>
<organism evidence="2 3">
    <name type="scientific">Caulobacter mirabilis</name>
    <dbReference type="NCBI Taxonomy" id="69666"/>
    <lineage>
        <taxon>Bacteria</taxon>
        <taxon>Pseudomonadati</taxon>
        <taxon>Pseudomonadota</taxon>
        <taxon>Alphaproteobacteria</taxon>
        <taxon>Caulobacterales</taxon>
        <taxon>Caulobacteraceae</taxon>
        <taxon>Caulobacter</taxon>
    </lineage>
</organism>
<accession>A0A2D2AUG6</accession>
<name>A0A2D2AUG6_9CAUL</name>
<evidence type="ECO:0000313" key="3">
    <source>
        <dbReference type="Proteomes" id="UP000228945"/>
    </source>
</evidence>
<feature type="signal peptide" evidence="1">
    <location>
        <begin position="1"/>
        <end position="25"/>
    </location>
</feature>